<evidence type="ECO:0000256" key="6">
    <source>
        <dbReference type="SAM" id="MobiDB-lite"/>
    </source>
</evidence>
<dbReference type="InterPro" id="IPR023267">
    <property type="entry name" value="RCMT"/>
</dbReference>
<dbReference type="SUPFAM" id="SSF48013">
    <property type="entry name" value="NusB-like"/>
    <property type="match status" value="1"/>
</dbReference>
<evidence type="ECO:0000256" key="2">
    <source>
        <dbReference type="ARBA" id="ARBA00022679"/>
    </source>
</evidence>
<feature type="compositionally biased region" description="Basic and acidic residues" evidence="6">
    <location>
        <begin position="48"/>
        <end position="58"/>
    </location>
</feature>
<sequence length="497" mass="52180">MDKRDDQPKPGPEARPLRRQRAVPAETPQGAPPPPPAAAPPGYLGQEESARESSGKDAGKRRRTDRRRPGEAGQGPSRKGKRPGQAATPHAARSGALRLLAAVREGATLAEAEGTLGELSPPERARARRLAAATLRHRSRAEAVLAPLLVRRPRPETLDLLQLAVTEMLGQGEAPHGAVNAAVALARAGGPKAKAAAGMVNAVLRRAAEAQAVWDAAPSPRLPGWLRSPVVARWGEVTALAIEAAHERGAPLDLTPHGATPGEALPTGSHRLPAGTQVTALPGYAEGQWWVQDAAAALPVRLLAPQAGELVADLCAAPGGKTMQLAAAGARVTAIDLSPQRLALVAENLARVGLSAGMVAADALDWRPEAPLDAVLLDAPCSATGTIRRHPELPLIRDGAMIPDLVRLQARLIDHALSLLRPGGRLVYAVCSLHPAEGEAQLDAALARHPGLRVERPDPAQWDADWITGAGAIRTRPDHWPDLGGLDGFFIVRLIRP</sequence>
<evidence type="ECO:0000313" key="9">
    <source>
        <dbReference type="Proteomes" id="UP000218023"/>
    </source>
</evidence>
<dbReference type="EMBL" id="NSJZ01000011">
    <property type="protein sequence ID" value="PAU96670.1"/>
    <property type="molecule type" value="Genomic_DNA"/>
</dbReference>
<feature type="region of interest" description="Disordered" evidence="6">
    <location>
        <begin position="1"/>
        <end position="91"/>
    </location>
</feature>
<organism evidence="8 9">
    <name type="scientific">Paracoccus salipaludis</name>
    <dbReference type="NCBI Taxonomy" id="2032623"/>
    <lineage>
        <taxon>Bacteria</taxon>
        <taxon>Pseudomonadati</taxon>
        <taxon>Pseudomonadota</taxon>
        <taxon>Alphaproteobacteria</taxon>
        <taxon>Rhodobacterales</taxon>
        <taxon>Paracoccaceae</taxon>
        <taxon>Paracoccus</taxon>
    </lineage>
</organism>
<dbReference type="SUPFAM" id="SSF53335">
    <property type="entry name" value="S-adenosyl-L-methionine-dependent methyltransferases"/>
    <property type="match status" value="1"/>
</dbReference>
<accession>A0A2A2GHI8</accession>
<dbReference type="InterPro" id="IPR006027">
    <property type="entry name" value="NusB_RsmB_TIM44"/>
</dbReference>
<protein>
    <submittedName>
        <fullName evidence="8">RNA methyltransferase</fullName>
    </submittedName>
</protein>
<keyword evidence="9" id="KW-1185">Reference proteome</keyword>
<dbReference type="InterPro" id="IPR001678">
    <property type="entry name" value="MeTrfase_RsmB-F_NOP2_dom"/>
</dbReference>
<dbReference type="InterPro" id="IPR029063">
    <property type="entry name" value="SAM-dependent_MTases_sf"/>
</dbReference>
<name>A0A2A2GHI8_9RHOB</name>
<dbReference type="Pfam" id="PF01189">
    <property type="entry name" value="Methyltr_RsmB-F"/>
    <property type="match status" value="1"/>
</dbReference>
<keyword evidence="4 5" id="KW-0694">RNA-binding</keyword>
<dbReference type="GO" id="GO:0001510">
    <property type="term" value="P:RNA methylation"/>
    <property type="evidence" value="ECO:0007669"/>
    <property type="project" value="InterPro"/>
</dbReference>
<dbReference type="AlphaFoldDB" id="A0A2A2GHI8"/>
<comment type="caution">
    <text evidence="8">The sequence shown here is derived from an EMBL/GenBank/DDBJ whole genome shotgun (WGS) entry which is preliminary data.</text>
</comment>
<keyword evidence="2 5" id="KW-0808">Transferase</keyword>
<feature type="active site" description="Nucleophile" evidence="5">
    <location>
        <position position="431"/>
    </location>
</feature>
<dbReference type="InterPro" id="IPR035926">
    <property type="entry name" value="NusB-like_sf"/>
</dbReference>
<dbReference type="RefSeq" id="WP_095640631.1">
    <property type="nucleotide sequence ID" value="NZ_NSJZ01000011.1"/>
</dbReference>
<keyword evidence="3 5" id="KW-0949">S-adenosyl-L-methionine</keyword>
<feature type="binding site" evidence="5">
    <location>
        <position position="336"/>
    </location>
    <ligand>
        <name>S-adenosyl-L-methionine</name>
        <dbReference type="ChEBI" id="CHEBI:59789"/>
    </ligand>
</feature>
<reference evidence="8 9" key="1">
    <citation type="submission" date="2017-09" db="EMBL/GenBank/DDBJ databases">
        <title>Paracoccus alkalisoli sp. nov., isolated from saline alkaline soil.</title>
        <authorList>
            <person name="Dong X."/>
            <person name="Zhang G."/>
        </authorList>
    </citation>
    <scope>NUCLEOTIDE SEQUENCE [LARGE SCALE GENOMIC DNA]</scope>
    <source>
        <strain evidence="8 9">WN007</strain>
    </source>
</reference>
<evidence type="ECO:0000256" key="4">
    <source>
        <dbReference type="ARBA" id="ARBA00022884"/>
    </source>
</evidence>
<gene>
    <name evidence="8" type="ORF">CK240_12260</name>
</gene>
<dbReference type="CDD" id="cd02440">
    <property type="entry name" value="AdoMet_MTases"/>
    <property type="match status" value="1"/>
</dbReference>
<keyword evidence="1 5" id="KW-0489">Methyltransferase</keyword>
<feature type="binding site" evidence="5">
    <location>
        <begin position="315"/>
        <end position="321"/>
    </location>
    <ligand>
        <name>S-adenosyl-L-methionine</name>
        <dbReference type="ChEBI" id="CHEBI:59789"/>
    </ligand>
</feature>
<evidence type="ECO:0000256" key="3">
    <source>
        <dbReference type="ARBA" id="ARBA00022691"/>
    </source>
</evidence>
<proteinExistence type="inferred from homology"/>
<evidence type="ECO:0000313" key="8">
    <source>
        <dbReference type="EMBL" id="PAU96670.1"/>
    </source>
</evidence>
<dbReference type="GO" id="GO:0003723">
    <property type="term" value="F:RNA binding"/>
    <property type="evidence" value="ECO:0007669"/>
    <property type="project" value="UniProtKB-UniRule"/>
</dbReference>
<dbReference type="Gene3D" id="1.10.940.10">
    <property type="entry name" value="NusB-like"/>
    <property type="match status" value="1"/>
</dbReference>
<comment type="similarity">
    <text evidence="5">Belongs to the class I-like SAM-binding methyltransferase superfamily. RsmB/NOP family.</text>
</comment>
<dbReference type="PANTHER" id="PTHR22807">
    <property type="entry name" value="NOP2 YEAST -RELATED NOL1/NOP2/FMU SUN DOMAIN-CONTAINING"/>
    <property type="match status" value="1"/>
</dbReference>
<feature type="domain" description="SAM-dependent MTase RsmB/NOP-type" evidence="7">
    <location>
        <begin position="214"/>
        <end position="497"/>
    </location>
</feature>
<feature type="binding site" evidence="5">
    <location>
        <position position="362"/>
    </location>
    <ligand>
        <name>S-adenosyl-L-methionine</name>
        <dbReference type="ChEBI" id="CHEBI:59789"/>
    </ligand>
</feature>
<evidence type="ECO:0000256" key="5">
    <source>
        <dbReference type="PROSITE-ProRule" id="PRU01023"/>
    </source>
</evidence>
<dbReference type="GO" id="GO:0008173">
    <property type="term" value="F:RNA methyltransferase activity"/>
    <property type="evidence" value="ECO:0007669"/>
    <property type="project" value="InterPro"/>
</dbReference>
<feature type="binding site" evidence="5">
    <location>
        <position position="378"/>
    </location>
    <ligand>
        <name>S-adenosyl-L-methionine</name>
        <dbReference type="ChEBI" id="CHEBI:59789"/>
    </ligand>
</feature>
<feature type="compositionally biased region" description="Pro residues" evidence="6">
    <location>
        <begin position="30"/>
        <end position="39"/>
    </location>
</feature>
<dbReference type="Proteomes" id="UP000218023">
    <property type="component" value="Unassembled WGS sequence"/>
</dbReference>
<dbReference type="PANTHER" id="PTHR22807:SF61">
    <property type="entry name" value="NOL1_NOP2_SUN FAMILY PROTEIN _ ANTITERMINATION NUSB DOMAIN-CONTAINING PROTEIN"/>
    <property type="match status" value="1"/>
</dbReference>
<dbReference type="PRINTS" id="PR02008">
    <property type="entry name" value="RCMTFAMILY"/>
</dbReference>
<dbReference type="Gene3D" id="3.40.50.150">
    <property type="entry name" value="Vaccinia Virus protein VP39"/>
    <property type="match status" value="1"/>
</dbReference>
<dbReference type="GO" id="GO:0006355">
    <property type="term" value="P:regulation of DNA-templated transcription"/>
    <property type="evidence" value="ECO:0007669"/>
    <property type="project" value="InterPro"/>
</dbReference>
<evidence type="ECO:0000259" key="7">
    <source>
        <dbReference type="PROSITE" id="PS51686"/>
    </source>
</evidence>
<dbReference type="Pfam" id="PF01029">
    <property type="entry name" value="NusB"/>
    <property type="match status" value="1"/>
</dbReference>
<dbReference type="InterPro" id="IPR049560">
    <property type="entry name" value="MeTrfase_RsmB-F_NOP2_cat"/>
</dbReference>
<evidence type="ECO:0000256" key="1">
    <source>
        <dbReference type="ARBA" id="ARBA00022603"/>
    </source>
</evidence>
<dbReference type="PROSITE" id="PS51686">
    <property type="entry name" value="SAM_MT_RSMB_NOP"/>
    <property type="match status" value="1"/>
</dbReference>